<sequence length="139" mass="14523">MGSPNGGSGYIRSVGFESCSCFLSVSSFCGIVCNLPGGGASVAVVADLFPENAGGRDRCPATGTTSLHDLSPDRGDLLECPDEGAFTLHTRSRVVMPLPGSVHVQFPLGPAHRLDTPIGVQKVQKVPSALEEQLESRQD</sequence>
<dbReference type="EMBL" id="RJVU01042601">
    <property type="protein sequence ID" value="ROL45198.1"/>
    <property type="molecule type" value="Genomic_DNA"/>
</dbReference>
<name>A0A3N0YHB8_ANAGA</name>
<protein>
    <submittedName>
        <fullName evidence="1">Uncharacterized protein</fullName>
    </submittedName>
</protein>
<comment type="caution">
    <text evidence="1">The sequence shown here is derived from an EMBL/GenBank/DDBJ whole genome shotgun (WGS) entry which is preliminary data.</text>
</comment>
<reference evidence="1 2" key="1">
    <citation type="submission" date="2018-10" db="EMBL/GenBank/DDBJ databases">
        <title>Genome assembly for a Yunnan-Guizhou Plateau 3E fish, Anabarilius grahami (Regan), and its evolutionary and genetic applications.</title>
        <authorList>
            <person name="Jiang W."/>
        </authorList>
    </citation>
    <scope>NUCLEOTIDE SEQUENCE [LARGE SCALE GENOMIC DNA]</scope>
    <source>
        <strain evidence="1">AG-KIZ</strain>
        <tissue evidence="1">Muscle</tissue>
    </source>
</reference>
<proteinExistence type="predicted"/>
<keyword evidence="2" id="KW-1185">Reference proteome</keyword>
<evidence type="ECO:0000313" key="2">
    <source>
        <dbReference type="Proteomes" id="UP000281406"/>
    </source>
</evidence>
<accession>A0A3N0YHB8</accession>
<evidence type="ECO:0000313" key="1">
    <source>
        <dbReference type="EMBL" id="ROL45198.1"/>
    </source>
</evidence>
<gene>
    <name evidence="1" type="ORF">DPX16_1624</name>
</gene>
<dbReference type="Proteomes" id="UP000281406">
    <property type="component" value="Unassembled WGS sequence"/>
</dbReference>
<dbReference type="AlphaFoldDB" id="A0A3N0YHB8"/>
<organism evidence="1 2">
    <name type="scientific">Anabarilius grahami</name>
    <name type="common">Kanglang fish</name>
    <name type="synonym">Barilius grahami</name>
    <dbReference type="NCBI Taxonomy" id="495550"/>
    <lineage>
        <taxon>Eukaryota</taxon>
        <taxon>Metazoa</taxon>
        <taxon>Chordata</taxon>
        <taxon>Craniata</taxon>
        <taxon>Vertebrata</taxon>
        <taxon>Euteleostomi</taxon>
        <taxon>Actinopterygii</taxon>
        <taxon>Neopterygii</taxon>
        <taxon>Teleostei</taxon>
        <taxon>Ostariophysi</taxon>
        <taxon>Cypriniformes</taxon>
        <taxon>Xenocyprididae</taxon>
        <taxon>Xenocypridinae</taxon>
        <taxon>Xenocypridinae incertae sedis</taxon>
        <taxon>Anabarilius</taxon>
    </lineage>
</organism>